<gene>
    <name evidence="1" type="ORF">IE53DRAFT_410711</name>
</gene>
<reference evidence="1 2" key="1">
    <citation type="journal article" date="2018" name="Mol. Biol. Evol.">
        <title>Broad Genomic Sampling Reveals a Smut Pathogenic Ancestry of the Fungal Clade Ustilaginomycotina.</title>
        <authorList>
            <person name="Kijpornyongpan T."/>
            <person name="Mondo S.J."/>
            <person name="Barry K."/>
            <person name="Sandor L."/>
            <person name="Lee J."/>
            <person name="Lipzen A."/>
            <person name="Pangilinan J."/>
            <person name="LaButti K."/>
            <person name="Hainaut M."/>
            <person name="Henrissat B."/>
            <person name="Grigoriev I.V."/>
            <person name="Spatafora J.W."/>
            <person name="Aime M.C."/>
        </authorList>
    </citation>
    <scope>NUCLEOTIDE SEQUENCE [LARGE SCALE GENOMIC DNA]</scope>
    <source>
        <strain evidence="1 2">SA 807</strain>
    </source>
</reference>
<evidence type="ECO:0000313" key="2">
    <source>
        <dbReference type="Proteomes" id="UP000245626"/>
    </source>
</evidence>
<sequence>MEDTRGKLRDREGRVRLRAGKDDPIHLFSKMNRPSEGRSERPEWLVRPSFDSVEGLFRKVVEEMKSEEGFERRPASNLGEKVEEERSDEVARKRSGFQSDRSKFGETEGNVERRVEGEGEAKEEEEMNHDHVVIDLTDVVSEKGERESAIVEDSPQRQGGGSIHRDPKDHPEGTVTVQGRVYPSEFERWSKEDHFRLSDHISSTGDVRSFCLVSNAVNHGQFRIPKESVSGRVGSNGSDISKLGAPIEQEEDLDRWIDEQGNLVGNLYDCLDRDTSLVEGRRRKDCMVAFNRWLQLFREMFPEKRTRLSFISFPKDAET</sequence>
<keyword evidence="2" id="KW-1185">Reference proteome</keyword>
<protein>
    <submittedName>
        <fullName evidence="1">Uncharacterized protein</fullName>
    </submittedName>
</protein>
<dbReference type="Proteomes" id="UP000245626">
    <property type="component" value="Unassembled WGS sequence"/>
</dbReference>
<proteinExistence type="predicted"/>
<organism evidence="1 2">
    <name type="scientific">Violaceomyces palustris</name>
    <dbReference type="NCBI Taxonomy" id="1673888"/>
    <lineage>
        <taxon>Eukaryota</taxon>
        <taxon>Fungi</taxon>
        <taxon>Dikarya</taxon>
        <taxon>Basidiomycota</taxon>
        <taxon>Ustilaginomycotina</taxon>
        <taxon>Ustilaginomycetes</taxon>
        <taxon>Violaceomycetales</taxon>
        <taxon>Violaceomycetaceae</taxon>
        <taxon>Violaceomyces</taxon>
    </lineage>
</organism>
<accession>A0ACD0NY49</accession>
<evidence type="ECO:0000313" key="1">
    <source>
        <dbReference type="EMBL" id="PWN50691.1"/>
    </source>
</evidence>
<name>A0ACD0NY49_9BASI</name>
<dbReference type="EMBL" id="KZ819906">
    <property type="protein sequence ID" value="PWN50691.1"/>
    <property type="molecule type" value="Genomic_DNA"/>
</dbReference>